<sequence>SNMMQEHWTNYIITTPRPVFFSAHQTELSRNQTVRIDDDVKSIILDDGFWKDVDNLLKVLNELVIGISIFESDTPCLSKEKNGVFVNKLAWETAGKVDPITWWYRNFSYSAPELTQVAKKVQEKPAEEKPASVKKKPTEEQSVAKKAPPPVPLKPNCLKVKPAPVINEDPIPEESSASIESDTDEIIDSFSDCYLSDEEPDQENEPPAEEPAFEADDDYDVLDDLLSDSDSIITNPAHEQQPESPASVTKSDPEFVVELTPEEQPIPEPVTEPEVDQDPEPKEGTQAHWAWQERHRWDCKPWVKNSKDQIFNDLYNTGFITTFGGAPPSEIVA</sequence>
<dbReference type="VEuPathDB" id="FungiDB:RhiirA1_401377"/>
<dbReference type="AlphaFoldDB" id="A0A2N0R2F7"/>
<reference evidence="2 3" key="2">
    <citation type="submission" date="2017-10" db="EMBL/GenBank/DDBJ databases">
        <title>Genome analyses suggest a sexual origin of heterokaryosis in a supposedly ancient asexual fungus.</title>
        <authorList>
            <person name="Corradi N."/>
            <person name="Sedzielewska K."/>
            <person name="Noel J."/>
            <person name="Charron P."/>
            <person name="Farinelli L."/>
            <person name="Marton T."/>
            <person name="Kruger M."/>
            <person name="Pelin A."/>
            <person name="Brachmann A."/>
            <person name="Corradi N."/>
        </authorList>
    </citation>
    <scope>NUCLEOTIDE SEQUENCE [LARGE SCALE GENOMIC DNA]</scope>
    <source>
        <strain evidence="2 3">A1</strain>
    </source>
</reference>
<feature type="compositionally biased region" description="Basic and acidic residues" evidence="1">
    <location>
        <begin position="120"/>
        <end position="143"/>
    </location>
</feature>
<organism evidence="2 3">
    <name type="scientific">Rhizophagus irregularis</name>
    <dbReference type="NCBI Taxonomy" id="588596"/>
    <lineage>
        <taxon>Eukaryota</taxon>
        <taxon>Fungi</taxon>
        <taxon>Fungi incertae sedis</taxon>
        <taxon>Mucoromycota</taxon>
        <taxon>Glomeromycotina</taxon>
        <taxon>Glomeromycetes</taxon>
        <taxon>Glomerales</taxon>
        <taxon>Glomeraceae</taxon>
        <taxon>Rhizophagus</taxon>
    </lineage>
</organism>
<dbReference type="EMBL" id="LLXH01001809">
    <property type="protein sequence ID" value="PKC57489.1"/>
    <property type="molecule type" value="Genomic_DNA"/>
</dbReference>
<comment type="caution">
    <text evidence="2">The sequence shown here is derived from an EMBL/GenBank/DDBJ whole genome shotgun (WGS) entry which is preliminary data.</text>
</comment>
<proteinExistence type="predicted"/>
<feature type="compositionally biased region" description="Polar residues" evidence="1">
    <location>
        <begin position="232"/>
        <end position="250"/>
    </location>
</feature>
<evidence type="ECO:0000313" key="3">
    <source>
        <dbReference type="Proteomes" id="UP000232688"/>
    </source>
</evidence>
<accession>A0A2N0R2F7</accession>
<dbReference type="VEuPathDB" id="FungiDB:RhiirFUN_008156"/>
<gene>
    <name evidence="2" type="ORF">RhiirA1_401377</name>
</gene>
<name>A0A2N0R2F7_9GLOM</name>
<evidence type="ECO:0000256" key="1">
    <source>
        <dbReference type="SAM" id="MobiDB-lite"/>
    </source>
</evidence>
<feature type="region of interest" description="Disordered" evidence="1">
    <location>
        <begin position="195"/>
        <end position="287"/>
    </location>
</feature>
<evidence type="ECO:0000313" key="2">
    <source>
        <dbReference type="EMBL" id="PKC57489.1"/>
    </source>
</evidence>
<feature type="compositionally biased region" description="Acidic residues" evidence="1">
    <location>
        <begin position="195"/>
        <end position="227"/>
    </location>
</feature>
<feature type="non-terminal residue" evidence="2">
    <location>
        <position position="1"/>
    </location>
</feature>
<protein>
    <submittedName>
        <fullName evidence="2">Uncharacterized protein</fullName>
    </submittedName>
</protein>
<feature type="region of interest" description="Disordered" evidence="1">
    <location>
        <begin position="120"/>
        <end position="183"/>
    </location>
</feature>
<dbReference type="VEuPathDB" id="FungiDB:FUN_004372"/>
<reference evidence="2 3" key="1">
    <citation type="submission" date="2017-10" db="EMBL/GenBank/DDBJ databases">
        <title>Extensive intraspecific genome diversity in a model arbuscular mycorrhizal fungus.</title>
        <authorList>
            <person name="Chen E.C.H."/>
            <person name="Morin E."/>
            <person name="Baudet D."/>
            <person name="Noel J."/>
            <person name="Ndikumana S."/>
            <person name="Charron P."/>
            <person name="St-Onge C."/>
            <person name="Giorgi J."/>
            <person name="Grigoriev I.V."/>
            <person name="Roux C."/>
            <person name="Martin F.M."/>
            <person name="Corradi N."/>
        </authorList>
    </citation>
    <scope>NUCLEOTIDE SEQUENCE [LARGE SCALE GENOMIC DNA]</scope>
    <source>
        <strain evidence="2 3">A1</strain>
    </source>
</reference>
<dbReference type="Proteomes" id="UP000232688">
    <property type="component" value="Unassembled WGS sequence"/>
</dbReference>